<dbReference type="Proteomes" id="UP000067399">
    <property type="component" value="Chromosome"/>
</dbReference>
<sequence>MQLKKILIGVLLSTTSLSVLALIGAKQAEINNGKAFVVITIVALILGAMAFYQKQLQPR</sequence>
<keyword evidence="1" id="KW-1133">Transmembrane helix</keyword>
<evidence type="ECO:0000313" key="4">
    <source>
        <dbReference type="Proteomes" id="UP000067399"/>
    </source>
</evidence>
<reference evidence="3 4" key="1">
    <citation type="journal article" date="2000" name="Mar. Ecol. Prog. Ser.">
        <title>Phylogenetic characterization of endosymbionts in three hydrothermal vent mussels: influence on host distributions.</title>
        <authorList>
            <person name="Fujiwara Y."/>
            <person name="Takai K."/>
            <person name="Uematsu K."/>
            <person name="Tsuchida S."/>
            <person name="Hunt J.C."/>
            <person name="Hashimoto J."/>
        </authorList>
    </citation>
    <scope>NUCLEOTIDE SEQUENCE [LARGE SCALE GENOMIC DNA]</scope>
    <source>
        <strain evidence="3 4">Myojin Knoll</strain>
    </source>
</reference>
<evidence type="ECO:0000313" key="3">
    <source>
        <dbReference type="EMBL" id="BAS67441.1"/>
    </source>
</evidence>
<evidence type="ECO:0000256" key="1">
    <source>
        <dbReference type="SAM" id="Phobius"/>
    </source>
</evidence>
<name>A0A0P0URM4_9GAMM</name>
<proteinExistence type="predicted"/>
<dbReference type="STRING" id="1303921.BSEPE_0428"/>
<dbReference type="EMBL" id="AP013042">
    <property type="protein sequence ID" value="BAS67441.1"/>
    <property type="molecule type" value="Genomic_DNA"/>
</dbReference>
<reference evidence="3 4" key="2">
    <citation type="journal article" date="2016" name="ISME J.">
        <title>Heterogeneous composition of key metabolic gene clusters in a vent mussel symbiont population.</title>
        <authorList>
            <person name="Ikuta T."/>
            <person name="Takaki Y."/>
            <person name="Nagai Y."/>
            <person name="Shimamura S."/>
            <person name="Tsuda M."/>
            <person name="Kawagucci S."/>
            <person name="Aoki Y."/>
            <person name="Inoue K."/>
            <person name="Teruya M."/>
            <person name="Satou K."/>
            <person name="Teruya K."/>
            <person name="Shimoji M."/>
            <person name="Tamotsu H."/>
            <person name="Hirano T."/>
            <person name="Maruyama T."/>
            <person name="Yoshida T."/>
        </authorList>
    </citation>
    <scope>NUCLEOTIDE SEQUENCE [LARGE SCALE GENOMIC DNA]</scope>
    <source>
        <strain evidence="3 4">Myojin Knoll</strain>
    </source>
</reference>
<accession>A0A0P0URM4</accession>
<keyword evidence="4" id="KW-1185">Reference proteome</keyword>
<evidence type="ECO:0000256" key="2">
    <source>
        <dbReference type="SAM" id="SignalP"/>
    </source>
</evidence>
<keyword evidence="1" id="KW-0812">Transmembrane</keyword>
<gene>
    <name evidence="3" type="ORF">BSEPE_0428</name>
</gene>
<dbReference type="OrthoDB" id="9811311at2"/>
<protein>
    <submittedName>
        <fullName evidence="3">Uncharacterized protein</fullName>
    </submittedName>
</protein>
<keyword evidence="1" id="KW-0472">Membrane</keyword>
<feature type="transmembrane region" description="Helical" evidence="1">
    <location>
        <begin position="35"/>
        <end position="52"/>
    </location>
</feature>
<feature type="chain" id="PRO_5006056044" evidence="2">
    <location>
        <begin position="22"/>
        <end position="59"/>
    </location>
</feature>
<dbReference type="RefSeq" id="WP_066043512.1">
    <property type="nucleotide sequence ID" value="NZ_AP013042.1"/>
</dbReference>
<dbReference type="AlphaFoldDB" id="A0A0P0URM4"/>
<keyword evidence="2" id="KW-0732">Signal</keyword>
<dbReference type="KEGG" id="ebh:BSEPE_0428"/>
<organism evidence="3 4">
    <name type="scientific">endosymbiont of Bathymodiolus septemdierum str. Myojin knoll</name>
    <dbReference type="NCBI Taxonomy" id="1303921"/>
    <lineage>
        <taxon>Bacteria</taxon>
        <taxon>Pseudomonadati</taxon>
        <taxon>Pseudomonadota</taxon>
        <taxon>Gammaproteobacteria</taxon>
        <taxon>sulfur-oxidizing symbionts</taxon>
    </lineage>
</organism>
<feature type="signal peptide" evidence="2">
    <location>
        <begin position="1"/>
        <end position="21"/>
    </location>
</feature>